<evidence type="ECO:0000256" key="8">
    <source>
        <dbReference type="ARBA" id="ARBA00022679"/>
    </source>
</evidence>
<comment type="caution">
    <text evidence="13">The sequence shown here is derived from an EMBL/GenBank/DDBJ whole genome shotgun (WGS) entry which is preliminary data.</text>
</comment>
<evidence type="ECO:0000256" key="2">
    <source>
        <dbReference type="ARBA" id="ARBA00002189"/>
    </source>
</evidence>
<evidence type="ECO:0000256" key="10">
    <source>
        <dbReference type="ARBA" id="ARBA00049111"/>
    </source>
</evidence>
<evidence type="ECO:0000256" key="12">
    <source>
        <dbReference type="RuleBase" id="RU365034"/>
    </source>
</evidence>
<keyword evidence="9 11" id="KW-0663">Pyridoxal phosphate</keyword>
<evidence type="ECO:0000256" key="3">
    <source>
        <dbReference type="ARBA" id="ARBA00004946"/>
    </source>
</evidence>
<dbReference type="GO" id="GO:0030170">
    <property type="term" value="F:pyridoxal phosphate binding"/>
    <property type="evidence" value="ECO:0007669"/>
    <property type="project" value="InterPro"/>
</dbReference>
<evidence type="ECO:0000256" key="9">
    <source>
        <dbReference type="ARBA" id="ARBA00022898"/>
    </source>
</evidence>
<evidence type="ECO:0000256" key="7">
    <source>
        <dbReference type="ARBA" id="ARBA00022576"/>
    </source>
</evidence>
<dbReference type="InterPro" id="IPR012773">
    <property type="entry name" value="Ectoine_EctB"/>
</dbReference>
<evidence type="ECO:0000256" key="5">
    <source>
        <dbReference type="ARBA" id="ARBA00013155"/>
    </source>
</evidence>
<dbReference type="GO" id="GO:0019491">
    <property type="term" value="P:ectoine biosynthetic process"/>
    <property type="evidence" value="ECO:0007669"/>
    <property type="project" value="UniProtKB-UniPathway"/>
</dbReference>
<evidence type="ECO:0000313" key="13">
    <source>
        <dbReference type="EMBL" id="REK77050.1"/>
    </source>
</evidence>
<evidence type="ECO:0000256" key="1">
    <source>
        <dbReference type="ARBA" id="ARBA00001933"/>
    </source>
</evidence>
<comment type="pathway">
    <text evidence="3 12">Amine and polyamine biosynthesis; ectoine biosynthesis; L-ectoine from L-aspartate 4-semialdehyde: step 1/3.</text>
</comment>
<dbReference type="Proteomes" id="UP000261905">
    <property type="component" value="Unassembled WGS sequence"/>
</dbReference>
<keyword evidence="8 12" id="KW-0808">Transferase</keyword>
<dbReference type="InterPro" id="IPR015422">
    <property type="entry name" value="PyrdxlP-dep_Trfase_small"/>
</dbReference>
<dbReference type="GO" id="GO:0045303">
    <property type="term" value="F:diaminobutyrate-2-oxoglutarate transaminase activity"/>
    <property type="evidence" value="ECO:0007669"/>
    <property type="project" value="UniProtKB-EC"/>
</dbReference>
<organism evidence="13 14">
    <name type="scientific">Paenibacillus paeoniae</name>
    <dbReference type="NCBI Taxonomy" id="2292705"/>
    <lineage>
        <taxon>Bacteria</taxon>
        <taxon>Bacillati</taxon>
        <taxon>Bacillota</taxon>
        <taxon>Bacilli</taxon>
        <taxon>Bacillales</taxon>
        <taxon>Paenibacillaceae</taxon>
        <taxon>Paenibacillus</taxon>
    </lineage>
</organism>
<dbReference type="OrthoDB" id="9807885at2"/>
<evidence type="ECO:0000256" key="4">
    <source>
        <dbReference type="ARBA" id="ARBA00008954"/>
    </source>
</evidence>
<dbReference type="NCBIfam" id="TIGR00709">
    <property type="entry name" value="dat"/>
    <property type="match status" value="1"/>
</dbReference>
<reference evidence="13 14" key="1">
    <citation type="submission" date="2018-08" db="EMBL/GenBank/DDBJ databases">
        <title>Paenibacillus sp. M4BSY-1, whole genome shotgun sequence.</title>
        <authorList>
            <person name="Tuo L."/>
        </authorList>
    </citation>
    <scope>NUCLEOTIDE SEQUENCE [LARGE SCALE GENOMIC DNA]</scope>
    <source>
        <strain evidence="13 14">M4BSY-1</strain>
    </source>
</reference>
<dbReference type="SUPFAM" id="SSF53383">
    <property type="entry name" value="PLP-dependent transferases"/>
    <property type="match status" value="1"/>
</dbReference>
<dbReference type="InterPro" id="IPR015424">
    <property type="entry name" value="PyrdxlP-dep_Trfase"/>
</dbReference>
<comment type="similarity">
    <text evidence="4 11">Belongs to the class-III pyridoxal-phosphate-dependent aminotransferase family.</text>
</comment>
<dbReference type="InterPro" id="IPR005814">
    <property type="entry name" value="Aminotrans_3"/>
</dbReference>
<comment type="function">
    <text evidence="2 12">Catalyzes reversively the conversion of L-aspartate beta-semialdehyde (ASA) to L-2,4-diaminobutyrate (DABA) by transamination with L-glutamate.</text>
</comment>
<dbReference type="GO" id="GO:0047307">
    <property type="term" value="F:diaminobutyrate-pyruvate transaminase activity"/>
    <property type="evidence" value="ECO:0007669"/>
    <property type="project" value="InterPro"/>
</dbReference>
<name>A0A371PLG5_9BACL</name>
<sequence>MTELIKKNAQTKRSLNVFDRLESEVRSYCRSFQTVFTKGSNAMLHDRNGKTYIDFFAGAGALNYGHNNPHIRTKLIDYLLEDGITHSLDMATDAKETFLLRFQETILKRRGLCYKVMFPGPTGTNSVESAFKIARKVTGRTNIVCFTNAFHGMSLGSLSATGNAFKRGGAGLPLSGTTFLPYDGYLGPLVDTTALLEKLLQDPGSGLDSPAAVIVETLQGEGGLAAASGKWLRSLERICRDNGILLIIDDVQMGCGRTGTFFSFESSGIQPDIVCLSKSIGGYGLPMALTLIKPEHDIWKPGEHNGTFRGNNLAFIAASEALRYWDDDRLAKQIRNHAEVIRDFLSRMASRYSDKIIEIRGKGMIQGLVFQQPEDASRLCKLLFERGVIMETSGPHDEVAKLMPPLTIEAEMLQKGLQKMESALVDMYTGIMPKAAMQMKG</sequence>
<accession>A0A371PLG5</accession>
<dbReference type="InterPro" id="IPR004637">
    <property type="entry name" value="Dat"/>
</dbReference>
<protein>
    <recommendedName>
        <fullName evidence="6 12">Diaminobutyrate--2-oxoglutarate transaminase</fullName>
        <ecNumber evidence="5 12">2.6.1.76</ecNumber>
    </recommendedName>
    <alternativeName>
        <fullName evidence="12">DABA aminotransferase</fullName>
    </alternativeName>
</protein>
<dbReference type="PROSITE" id="PS00600">
    <property type="entry name" value="AA_TRANSFER_CLASS_3"/>
    <property type="match status" value="1"/>
</dbReference>
<dbReference type="PANTHER" id="PTHR43552">
    <property type="entry name" value="DIAMINOBUTYRATE--2-OXOGLUTARATE AMINOTRANSFERASE"/>
    <property type="match status" value="1"/>
</dbReference>
<dbReference type="InterPro" id="IPR049704">
    <property type="entry name" value="Aminotrans_3_PPA_site"/>
</dbReference>
<evidence type="ECO:0000256" key="11">
    <source>
        <dbReference type="RuleBase" id="RU003560"/>
    </source>
</evidence>
<evidence type="ECO:0000313" key="14">
    <source>
        <dbReference type="Proteomes" id="UP000261905"/>
    </source>
</evidence>
<comment type="catalytic activity">
    <reaction evidence="10 12">
        <text>L-2,4-diaminobutanoate + 2-oxoglutarate = L-aspartate 4-semialdehyde + L-glutamate</text>
        <dbReference type="Rhea" id="RHEA:11160"/>
        <dbReference type="ChEBI" id="CHEBI:16810"/>
        <dbReference type="ChEBI" id="CHEBI:29985"/>
        <dbReference type="ChEBI" id="CHEBI:58761"/>
        <dbReference type="ChEBI" id="CHEBI:537519"/>
        <dbReference type="EC" id="2.6.1.76"/>
    </reaction>
</comment>
<dbReference type="RefSeq" id="WP_116044395.1">
    <property type="nucleotide sequence ID" value="NZ_QUBQ01000001.1"/>
</dbReference>
<dbReference type="Gene3D" id="3.90.1150.10">
    <property type="entry name" value="Aspartate Aminotransferase, domain 1"/>
    <property type="match status" value="1"/>
</dbReference>
<keyword evidence="14" id="KW-1185">Reference proteome</keyword>
<dbReference type="EC" id="2.6.1.76" evidence="5 12"/>
<dbReference type="PANTHER" id="PTHR43552:SF2">
    <property type="entry name" value="DIAMINOBUTYRATE--2-OXOGLUTARATE TRANSAMINASE"/>
    <property type="match status" value="1"/>
</dbReference>
<keyword evidence="7 12" id="KW-0032">Aminotransferase</keyword>
<dbReference type="NCBIfam" id="NF006733">
    <property type="entry name" value="PRK09264.1"/>
    <property type="match status" value="1"/>
</dbReference>
<dbReference type="PIRSF" id="PIRSF000521">
    <property type="entry name" value="Transaminase_4ab_Lys_Orn"/>
    <property type="match status" value="1"/>
</dbReference>
<dbReference type="InterPro" id="IPR015421">
    <property type="entry name" value="PyrdxlP-dep_Trfase_major"/>
</dbReference>
<proteinExistence type="inferred from homology"/>
<dbReference type="EMBL" id="QUBQ01000001">
    <property type="protein sequence ID" value="REK77050.1"/>
    <property type="molecule type" value="Genomic_DNA"/>
</dbReference>
<dbReference type="Pfam" id="PF00202">
    <property type="entry name" value="Aminotran_3"/>
    <property type="match status" value="1"/>
</dbReference>
<dbReference type="UniPathway" id="UPA00067">
    <property type="reaction ID" value="UER00121"/>
</dbReference>
<comment type="cofactor">
    <cofactor evidence="1 12">
        <name>pyridoxal 5'-phosphate</name>
        <dbReference type="ChEBI" id="CHEBI:597326"/>
    </cofactor>
</comment>
<dbReference type="AlphaFoldDB" id="A0A371PLG5"/>
<evidence type="ECO:0000256" key="6">
    <source>
        <dbReference type="ARBA" id="ARBA00014798"/>
    </source>
</evidence>
<gene>
    <name evidence="13" type="primary">ectB</name>
    <name evidence="13" type="ORF">DX130_08595</name>
</gene>
<dbReference type="Gene3D" id="3.40.640.10">
    <property type="entry name" value="Type I PLP-dependent aspartate aminotransferase-like (Major domain)"/>
    <property type="match status" value="1"/>
</dbReference>
<dbReference type="NCBIfam" id="TIGR02407">
    <property type="entry name" value="ectoine_ectB"/>
    <property type="match status" value="1"/>
</dbReference>
<dbReference type="CDD" id="cd00610">
    <property type="entry name" value="OAT_like"/>
    <property type="match status" value="1"/>
</dbReference>